<name>A7SPS7_NEMVE</name>
<feature type="region of interest" description="Disordered" evidence="6">
    <location>
        <begin position="1"/>
        <end position="143"/>
    </location>
</feature>
<evidence type="ECO:0000256" key="3">
    <source>
        <dbReference type="ARBA" id="ARBA00022692"/>
    </source>
</evidence>
<dbReference type="InParanoid" id="A7SPS7"/>
<accession>A7SPS7</accession>
<feature type="transmembrane region" description="Helical" evidence="7">
    <location>
        <begin position="260"/>
        <end position="285"/>
    </location>
</feature>
<evidence type="ECO:0000256" key="2">
    <source>
        <dbReference type="ARBA" id="ARBA00006843"/>
    </source>
</evidence>
<dbReference type="EMBL" id="DS469736">
    <property type="protein sequence ID" value="EDO34322.1"/>
    <property type="molecule type" value="Genomic_DNA"/>
</dbReference>
<dbReference type="GO" id="GO:0016020">
    <property type="term" value="C:membrane"/>
    <property type="evidence" value="ECO:0000318"/>
    <property type="project" value="GO_Central"/>
</dbReference>
<dbReference type="AlphaFoldDB" id="A7SPS7"/>
<dbReference type="HOGENOM" id="CLU_829775_0_0_1"/>
<protein>
    <submittedName>
        <fullName evidence="8">Uncharacterized protein</fullName>
    </submittedName>
</protein>
<keyword evidence="5 7" id="KW-0472">Membrane</keyword>
<dbReference type="InterPro" id="IPR007593">
    <property type="entry name" value="CD225/Dispanin_fam"/>
</dbReference>
<evidence type="ECO:0000313" key="9">
    <source>
        <dbReference type="Proteomes" id="UP000001593"/>
    </source>
</evidence>
<dbReference type="InterPro" id="IPR051423">
    <property type="entry name" value="CD225/Dispanin"/>
</dbReference>
<evidence type="ECO:0000256" key="6">
    <source>
        <dbReference type="SAM" id="MobiDB-lite"/>
    </source>
</evidence>
<feature type="transmembrane region" description="Helical" evidence="7">
    <location>
        <begin position="306"/>
        <end position="328"/>
    </location>
</feature>
<keyword evidence="4 7" id="KW-1133">Transmembrane helix</keyword>
<dbReference type="Proteomes" id="UP000001593">
    <property type="component" value="Unassembled WGS sequence"/>
</dbReference>
<keyword evidence="3 7" id="KW-0812">Transmembrane</keyword>
<evidence type="ECO:0000256" key="5">
    <source>
        <dbReference type="ARBA" id="ARBA00023136"/>
    </source>
</evidence>
<feature type="compositionally biased region" description="Basic and acidic residues" evidence="6">
    <location>
        <begin position="84"/>
        <end position="115"/>
    </location>
</feature>
<feature type="compositionally biased region" description="Polar residues" evidence="6">
    <location>
        <begin position="200"/>
        <end position="210"/>
    </location>
</feature>
<dbReference type="Pfam" id="PF04505">
    <property type="entry name" value="CD225"/>
    <property type="match status" value="1"/>
</dbReference>
<organism evidence="8 9">
    <name type="scientific">Nematostella vectensis</name>
    <name type="common">Starlet sea anemone</name>
    <dbReference type="NCBI Taxonomy" id="45351"/>
    <lineage>
        <taxon>Eukaryota</taxon>
        <taxon>Metazoa</taxon>
        <taxon>Cnidaria</taxon>
        <taxon>Anthozoa</taxon>
        <taxon>Hexacorallia</taxon>
        <taxon>Actiniaria</taxon>
        <taxon>Edwardsiidae</taxon>
        <taxon>Nematostella</taxon>
    </lineage>
</organism>
<evidence type="ECO:0000313" key="8">
    <source>
        <dbReference type="EMBL" id="EDO34322.1"/>
    </source>
</evidence>
<comment type="similarity">
    <text evidence="2">Belongs to the CD225/Dispanin family.</text>
</comment>
<gene>
    <name evidence="8" type="ORF">NEMVEDRAFT_v1g246647</name>
</gene>
<proteinExistence type="inferred from homology"/>
<dbReference type="PANTHER" id="PTHR14948">
    <property type="entry name" value="NG5"/>
    <property type="match status" value="1"/>
</dbReference>
<keyword evidence="9" id="KW-1185">Reference proteome</keyword>
<evidence type="ECO:0000256" key="7">
    <source>
        <dbReference type="SAM" id="Phobius"/>
    </source>
</evidence>
<feature type="compositionally biased region" description="Polar residues" evidence="6">
    <location>
        <begin position="1"/>
        <end position="11"/>
    </location>
</feature>
<sequence>MTSVDLENGTSSDDKRSRKNSVAPASLPDVDPSRLPRYLRDPTRRSSLQPRRISVQGSNGSANPEQQTSQPRVLEPISNSSEVVVKETGHNDPEKEHSNTVHAQKNHEQKQDLKTRRCSVPLPPAVNAQTLAERNRQRRASHAGARPFRHYLYGPKLNRFENDVEELEIVVSPPSRLENNLSGNHRSSIKFEHLPEENESSPSDFASLTNIRPKEELLPESASESNRSKNKREDETPNKTRKISRVAPMGPFIPKPDNHLVLSLFSCLCCCPIIGIVAVFLSYQVDLKYEDGQKEKSVDKSQKAKCWAMTAVMLGMMIFAAAVMYAVVKFATAKA</sequence>
<feature type="compositionally biased region" description="Polar residues" evidence="6">
    <location>
        <begin position="45"/>
        <end position="82"/>
    </location>
</feature>
<feature type="compositionally biased region" description="Basic and acidic residues" evidence="6">
    <location>
        <begin position="31"/>
        <end position="44"/>
    </location>
</feature>
<evidence type="ECO:0000256" key="1">
    <source>
        <dbReference type="ARBA" id="ARBA00004370"/>
    </source>
</evidence>
<dbReference type="PANTHER" id="PTHR14948:SF25">
    <property type="entry name" value="DUF4190 DOMAIN-CONTAINING PROTEIN"/>
    <property type="match status" value="1"/>
</dbReference>
<feature type="region of interest" description="Disordered" evidence="6">
    <location>
        <begin position="192"/>
        <end position="241"/>
    </location>
</feature>
<comment type="subcellular location">
    <subcellularLocation>
        <location evidence="1">Membrane</location>
    </subcellularLocation>
</comment>
<reference evidence="8 9" key="1">
    <citation type="journal article" date="2007" name="Science">
        <title>Sea anemone genome reveals ancestral eumetazoan gene repertoire and genomic organization.</title>
        <authorList>
            <person name="Putnam N.H."/>
            <person name="Srivastava M."/>
            <person name="Hellsten U."/>
            <person name="Dirks B."/>
            <person name="Chapman J."/>
            <person name="Salamov A."/>
            <person name="Terry A."/>
            <person name="Shapiro H."/>
            <person name="Lindquist E."/>
            <person name="Kapitonov V.V."/>
            <person name="Jurka J."/>
            <person name="Genikhovich G."/>
            <person name="Grigoriev I.V."/>
            <person name="Lucas S.M."/>
            <person name="Steele R.E."/>
            <person name="Finnerty J.R."/>
            <person name="Technau U."/>
            <person name="Martindale M.Q."/>
            <person name="Rokhsar D.S."/>
        </authorList>
    </citation>
    <scope>NUCLEOTIDE SEQUENCE [LARGE SCALE GENOMIC DNA]</scope>
    <source>
        <strain evidence="9">CH2 X CH6</strain>
    </source>
</reference>
<evidence type="ECO:0000256" key="4">
    <source>
        <dbReference type="ARBA" id="ARBA00022989"/>
    </source>
</evidence>